<dbReference type="EMBL" id="AJ630128">
    <property type="protein sequence ID" value="CAF34133.2"/>
    <property type="molecule type" value="Genomic_DNA"/>
</dbReference>
<organism evidence="1 3">
    <name type="scientific">Synechococcus phage S-PM2</name>
    <dbReference type="NCBI Taxonomy" id="238854"/>
    <lineage>
        <taxon>Viruses</taxon>
        <taxon>Duplodnaviria</taxon>
        <taxon>Heunggongvirae</taxon>
        <taxon>Uroviricota</taxon>
        <taxon>Caudoviricetes</taxon>
        <taxon>Pantevenvirales</taxon>
        <taxon>Kyanoviridae</taxon>
        <taxon>Nodensvirus</taxon>
        <taxon>Nodensvirus spm2</taxon>
    </lineage>
</organism>
<dbReference type="RefSeq" id="YP_195103.2">
    <property type="nucleotide sequence ID" value="NC_006820.1"/>
</dbReference>
<dbReference type="KEGG" id="vg:3260350"/>
<dbReference type="Pfam" id="PF24012">
    <property type="entry name" value="DUF7326"/>
    <property type="match status" value="1"/>
</dbReference>
<proteinExistence type="predicted"/>
<organismHost>
    <name type="scientific">Synechococcus</name>
    <dbReference type="NCBI Taxonomy" id="1129"/>
</organismHost>
<dbReference type="Proteomes" id="UP000000994">
    <property type="component" value="Segment"/>
</dbReference>
<reference evidence="1 3" key="1">
    <citation type="journal article" date="2004" name="Proc. Natl. Acad. Sci. U.S.A.">
        <title>Genetic organization of the psbAD region in phages infecting marine Synechococcus strains.</title>
        <authorList>
            <person name="Millard A."/>
            <person name="Clokie M.R."/>
            <person name="Shub D.A."/>
            <person name="Mann N.H."/>
        </authorList>
    </citation>
    <scope>NUCLEOTIDE SEQUENCE [LARGE SCALE GENOMIC DNA]</scope>
</reference>
<protein>
    <submittedName>
        <fullName evidence="1">Hypothetical-Protein / belonging to T4-LIKE GC: 810</fullName>
    </submittedName>
</protein>
<keyword evidence="3" id="KW-1185">Reference proteome</keyword>
<reference evidence="2" key="4">
    <citation type="submission" date="2015-02" db="EMBL/GenBank/DDBJ databases">
        <authorList>
            <person name="Chooi Y.-H."/>
        </authorList>
    </citation>
    <scope>NUCLEOTIDE SEQUENCE</scope>
</reference>
<dbReference type="InterPro" id="IPR055750">
    <property type="entry name" value="DUF7326"/>
</dbReference>
<accession>Q5GQV1</accession>
<sequence length="57" mass="6841">MNKAELIDAYAQQVLENMDMKTLEMYAYDMLVQCFNDYTEEELITEVSDYYPELLEE</sequence>
<evidence type="ECO:0000313" key="2">
    <source>
        <dbReference type="EMBL" id="CFW42182.1"/>
    </source>
</evidence>
<evidence type="ECO:0000313" key="3">
    <source>
        <dbReference type="Proteomes" id="UP000000994"/>
    </source>
</evidence>
<dbReference type="OrthoDB" id="27408at10239"/>
<reference evidence="1 3" key="2">
    <citation type="journal article" date="2005" name="J. Bacteriol.">
        <title>The genome of S-PM2, a 'photosynthetic' T4-type bacteriophage that infects marine Synechococcus strains.</title>
        <authorList>
            <person name="Mann N.H."/>
            <person name="Clokie M.R."/>
            <person name="Millard A."/>
            <person name="Cook A."/>
            <person name="Wilson W.H."/>
            <person name="Wheatley P.J."/>
            <person name="Letarov A."/>
            <person name="Krisch H.M."/>
        </authorList>
    </citation>
    <scope>NUCLEOTIDE SEQUENCE</scope>
</reference>
<dbReference type="Proteomes" id="UP000246186">
    <property type="component" value="Genome"/>
</dbReference>
<gene>
    <name evidence="2" type="ORF">S-PM2d069</name>
    <name evidence="1" type="ORF">S-PM2p069</name>
</gene>
<evidence type="ECO:0000313" key="1">
    <source>
        <dbReference type="EMBL" id="CAF34133.2"/>
    </source>
</evidence>
<evidence type="ECO:0000313" key="4">
    <source>
        <dbReference type="Proteomes" id="UP000246186"/>
    </source>
</evidence>
<name>Q5GQV1_BPSYP</name>
<dbReference type="EMBL" id="LN828717">
    <property type="protein sequence ID" value="CFW42182.1"/>
    <property type="molecule type" value="Genomic_DNA"/>
</dbReference>
<reference evidence="2 4" key="3">
    <citation type="journal article" date="2015" name="PLoS ONE">
        <title>Spontaneous Deletion of an "ORFanage" Region Facilitates Host Adaptation in a "Photosynthetic" Cyanophage.</title>
        <authorList>
            <person name="Puxty R.J."/>
            <person name="Perez-Sepulveda B."/>
            <person name="Rihtman B."/>
            <person name="Evans D.J."/>
            <person name="Millard A.D."/>
            <person name="Scanlan D.J."/>
        </authorList>
    </citation>
    <scope>NUCLEOTIDE SEQUENCE [LARGE SCALE GENOMIC DNA]</scope>
</reference>